<evidence type="ECO:0000313" key="2">
    <source>
        <dbReference type="Proteomes" id="UP000276133"/>
    </source>
</evidence>
<reference evidence="1 2" key="1">
    <citation type="journal article" date="2018" name="Sci. Rep.">
        <title>Genomic signatures of local adaptation to the degree of environmental predictability in rotifers.</title>
        <authorList>
            <person name="Franch-Gras L."/>
            <person name="Hahn C."/>
            <person name="Garcia-Roger E.M."/>
            <person name="Carmona M.J."/>
            <person name="Serra M."/>
            <person name="Gomez A."/>
        </authorList>
    </citation>
    <scope>NUCLEOTIDE SEQUENCE [LARGE SCALE GENOMIC DNA]</scope>
    <source>
        <strain evidence="1">HYR1</strain>
    </source>
</reference>
<dbReference type="AlphaFoldDB" id="A0A3M7QCF7"/>
<dbReference type="Proteomes" id="UP000276133">
    <property type="component" value="Unassembled WGS sequence"/>
</dbReference>
<comment type="caution">
    <text evidence="1">The sequence shown here is derived from an EMBL/GenBank/DDBJ whole genome shotgun (WGS) entry which is preliminary data.</text>
</comment>
<name>A0A3M7QCF7_BRAPC</name>
<dbReference type="EMBL" id="REGN01006545">
    <property type="protein sequence ID" value="RNA09106.1"/>
    <property type="molecule type" value="Genomic_DNA"/>
</dbReference>
<protein>
    <submittedName>
        <fullName evidence="1">Uncharacterized protein</fullName>
    </submittedName>
</protein>
<organism evidence="1 2">
    <name type="scientific">Brachionus plicatilis</name>
    <name type="common">Marine rotifer</name>
    <name type="synonym">Brachionus muelleri</name>
    <dbReference type="NCBI Taxonomy" id="10195"/>
    <lineage>
        <taxon>Eukaryota</taxon>
        <taxon>Metazoa</taxon>
        <taxon>Spiralia</taxon>
        <taxon>Gnathifera</taxon>
        <taxon>Rotifera</taxon>
        <taxon>Eurotatoria</taxon>
        <taxon>Monogononta</taxon>
        <taxon>Pseudotrocha</taxon>
        <taxon>Ploima</taxon>
        <taxon>Brachionidae</taxon>
        <taxon>Brachionus</taxon>
    </lineage>
</organism>
<accession>A0A3M7QCF7</accession>
<evidence type="ECO:0000313" key="1">
    <source>
        <dbReference type="EMBL" id="RNA09106.1"/>
    </source>
</evidence>
<keyword evidence="2" id="KW-1185">Reference proteome</keyword>
<proteinExistence type="predicted"/>
<sequence>MILEIRIKKLFSILNYENLAKRIDIKIPAGLNTSFNTNLRQTRMHSKQINYVGPIFVLIKNSLNTLLQYIYDGVGDSRID</sequence>
<gene>
    <name evidence="1" type="ORF">BpHYR1_013710</name>
</gene>